<dbReference type="RefSeq" id="WP_012809094.1">
    <property type="nucleotide sequence ID" value="NC_013203.1"/>
</dbReference>
<dbReference type="InterPro" id="IPR046671">
    <property type="entry name" value="DUF6541"/>
</dbReference>
<evidence type="ECO:0000256" key="1">
    <source>
        <dbReference type="SAM" id="Phobius"/>
    </source>
</evidence>
<keyword evidence="1" id="KW-0812">Transmembrane</keyword>
<dbReference type="STRING" id="521095.Apar_1008"/>
<evidence type="ECO:0000313" key="3">
    <source>
        <dbReference type="Proteomes" id="UP000000960"/>
    </source>
</evidence>
<dbReference type="OrthoDB" id="3169698at2"/>
<feature type="transmembrane region" description="Helical" evidence="1">
    <location>
        <begin position="6"/>
        <end position="23"/>
    </location>
</feature>
<keyword evidence="3" id="KW-1185">Reference proteome</keyword>
<dbReference type="HOGENOM" id="CLU_017691_2_0_11"/>
<dbReference type="EMBL" id="CP001721">
    <property type="protein sequence ID" value="ACV51437.1"/>
    <property type="molecule type" value="Genomic_DNA"/>
</dbReference>
<feature type="transmembrane region" description="Helical" evidence="1">
    <location>
        <begin position="257"/>
        <end position="278"/>
    </location>
</feature>
<feature type="transmembrane region" description="Helical" evidence="1">
    <location>
        <begin position="357"/>
        <end position="378"/>
    </location>
</feature>
<keyword evidence="1" id="KW-1133">Transmembrane helix</keyword>
<feature type="transmembrane region" description="Helical" evidence="1">
    <location>
        <begin position="299"/>
        <end position="317"/>
    </location>
</feature>
<gene>
    <name evidence="2" type="ordered locus">Apar_1008</name>
</gene>
<feature type="transmembrane region" description="Helical" evidence="1">
    <location>
        <begin position="439"/>
        <end position="458"/>
    </location>
</feature>
<feature type="transmembrane region" description="Helical" evidence="1">
    <location>
        <begin position="478"/>
        <end position="502"/>
    </location>
</feature>
<feature type="transmembrane region" description="Helical" evidence="1">
    <location>
        <begin position="230"/>
        <end position="251"/>
    </location>
</feature>
<proteinExistence type="predicted"/>
<name>C8W7J7_LANP1</name>
<feature type="transmembrane region" description="Helical" evidence="1">
    <location>
        <begin position="323"/>
        <end position="345"/>
    </location>
</feature>
<feature type="transmembrane region" description="Helical" evidence="1">
    <location>
        <begin position="546"/>
        <end position="564"/>
    </location>
</feature>
<feature type="transmembrane region" description="Helical" evidence="1">
    <location>
        <begin position="414"/>
        <end position="432"/>
    </location>
</feature>
<evidence type="ECO:0000313" key="2">
    <source>
        <dbReference type="EMBL" id="ACV51437.1"/>
    </source>
</evidence>
<dbReference type="eggNOG" id="COG5617">
    <property type="taxonomic scope" value="Bacteria"/>
</dbReference>
<protein>
    <submittedName>
        <fullName evidence="2">Uncharacterized protein</fullName>
    </submittedName>
</protein>
<keyword evidence="1" id="KW-0472">Membrane</keyword>
<feature type="transmembrane region" description="Helical" evidence="1">
    <location>
        <begin position="35"/>
        <end position="57"/>
    </location>
</feature>
<dbReference type="Pfam" id="PF20176">
    <property type="entry name" value="DUF6541"/>
    <property type="match status" value="1"/>
</dbReference>
<dbReference type="KEGG" id="apv:Apar_1008"/>
<dbReference type="Proteomes" id="UP000000960">
    <property type="component" value="Chromosome"/>
</dbReference>
<dbReference type="GeneID" id="84806534"/>
<organism evidence="2 3">
    <name type="scientific">Lancefieldella parvula (strain ATCC 33793 / DSM 20469 / CCUG 32760 / JCM 10300 / KCTC 3663 / VPI 0546 / 1246)</name>
    <name type="common">Atopobium parvulum</name>
    <dbReference type="NCBI Taxonomy" id="521095"/>
    <lineage>
        <taxon>Bacteria</taxon>
        <taxon>Bacillati</taxon>
        <taxon>Actinomycetota</taxon>
        <taxon>Coriobacteriia</taxon>
        <taxon>Coriobacteriales</taxon>
        <taxon>Atopobiaceae</taxon>
        <taxon>Lancefieldella</taxon>
    </lineage>
</organism>
<dbReference type="AlphaFoldDB" id="C8W7J7"/>
<accession>C8W7J7</accession>
<sequence>MWRQFVLAVVVVLVLCYVPGYLFSRAIGTKRMTSLVVAPLISVCLIGFSGIAIYPLGLRGVTPLLGGVGFFILIAAGLAYLIQKIRPIQENQSHTNPGEKDSLNRVFLLVTAVISTAIFFVIFHKAIRNPSWFLQSADNYAHLAYITRSVQSGIYSMLHAAFYTGARPEFQTPFFDEGFYPNALHSVAAIATVITGLNEALTENVVWFVSVAVIYPVGICALLQIIGKKNLVASVLTSFVVFAQLAFPLRMVTVHAVFPNVMGFCAVPSAVVLVILMLNGAVPDKNDSVAEQLKLTSFVNPRLVLLCVMGILALAMMHPSADFFWAICVLPYVLCSFLPRLTNFLQDKFMLSKTKGIALLAVMEVVTAGLAVGIWVFLLNTSFLAPTVNFVWEIYVKPLAAAQTVLNFGLFMNMPQILFAVAFWIGFVSCILKKNCRWLILAFLMTALIYVASLSEVLPIKRFFSGFWYTDPERTAAMVTIAAVPVVIVGMETAITLLFDLIKHGIKTVKEGNKGEKINSENFACTISANGDQSSCKPCMFIKNSGILMCIIAVLWGCALLSPWDLASLPRRERSELRWGIIWLNEVFEPREWTTYKTSEDEFVRRALQIVGDNLVVNNPYDGSLVLNSLYGMNIFYREKVEEEELPQSAIIRTKLNEVATNPEVQQAVRETGARYVLLLDLENPALLGNQSDFFSGLQITDKDPGFEIVLQEGPYRLYRITAVE</sequence>
<feature type="transmembrane region" description="Helical" evidence="1">
    <location>
        <begin position="103"/>
        <end position="123"/>
    </location>
</feature>
<feature type="transmembrane region" description="Helical" evidence="1">
    <location>
        <begin position="63"/>
        <end position="82"/>
    </location>
</feature>
<feature type="transmembrane region" description="Helical" evidence="1">
    <location>
        <begin position="205"/>
        <end position="223"/>
    </location>
</feature>
<reference evidence="2 3" key="1">
    <citation type="journal article" date="2009" name="Stand. Genomic Sci.">
        <title>Complete genome sequence of Atopobium parvulum type strain (IPP 1246).</title>
        <authorList>
            <person name="Copeland A."/>
            <person name="Sikorski J."/>
            <person name="Lapidus A."/>
            <person name="Nolan M."/>
            <person name="Del Rio T.G."/>
            <person name="Lucas S."/>
            <person name="Chen F."/>
            <person name="Tice H."/>
            <person name="Pitluck S."/>
            <person name="Cheng J.F."/>
            <person name="Pukall R."/>
            <person name="Chertkov O."/>
            <person name="Brettin T."/>
            <person name="Han C."/>
            <person name="Detter J.C."/>
            <person name="Kuske C."/>
            <person name="Bruce D."/>
            <person name="Goodwin L."/>
            <person name="Ivanova N."/>
            <person name="Mavromatis K."/>
            <person name="Mikhailova N."/>
            <person name="Chen A."/>
            <person name="Palaniappan K."/>
            <person name="Chain P."/>
            <person name="Rohde M."/>
            <person name="Goker M."/>
            <person name="Bristow J."/>
            <person name="Eisen J.A."/>
            <person name="Markowitz V."/>
            <person name="Hugenholtz P."/>
            <person name="Kyrpides N.C."/>
            <person name="Klenk H.P."/>
            <person name="Detter J.C."/>
        </authorList>
    </citation>
    <scope>NUCLEOTIDE SEQUENCE [LARGE SCALE GENOMIC DNA]</scope>
    <source>
        <strain evidence="3">ATCC 33793 / DSM 20469 / CCUG 32760 / JCM 10300 / KCTC 3663 / VPI 0546 / 1246</strain>
    </source>
</reference>